<gene>
    <name evidence="2" type="ORF">H310_10822</name>
</gene>
<organism evidence="2">
    <name type="scientific">Aphanomyces invadans</name>
    <dbReference type="NCBI Taxonomy" id="157072"/>
    <lineage>
        <taxon>Eukaryota</taxon>
        <taxon>Sar</taxon>
        <taxon>Stramenopiles</taxon>
        <taxon>Oomycota</taxon>
        <taxon>Saprolegniomycetes</taxon>
        <taxon>Saprolegniales</taxon>
        <taxon>Verrucalvaceae</taxon>
        <taxon>Aphanomyces</taxon>
    </lineage>
</organism>
<dbReference type="VEuPathDB" id="FungiDB:H310_10822"/>
<dbReference type="PROSITE" id="PS51257">
    <property type="entry name" value="PROKAR_LIPOPROTEIN"/>
    <property type="match status" value="1"/>
</dbReference>
<name>A0A024TQW5_9STRA</name>
<dbReference type="EMBL" id="KI913979">
    <property type="protein sequence ID" value="ETV95752.1"/>
    <property type="molecule type" value="Genomic_DNA"/>
</dbReference>
<keyword evidence="1" id="KW-0472">Membrane</keyword>
<sequence>MDDFGRDIDQATSTAPLLSCGLALAALACTVWDAAAVARRQVPYGGLDWDGVLFWLIPCLVMGIASTSIRQWFKPTRSKATCMLMLAALTATLLVFALPPSMLRVGLSLCCCHESLCPDNIANVAPVALNACEASMEHCASGVYRQLLQLISAWLAWLCVMHAAATQRRIYDDLARGGPLVASETHRSMHFAPLGSSQPFARDVL</sequence>
<evidence type="ECO:0000256" key="1">
    <source>
        <dbReference type="SAM" id="Phobius"/>
    </source>
</evidence>
<dbReference type="OrthoDB" id="10282326at2759"/>
<feature type="transmembrane region" description="Helical" evidence="1">
    <location>
        <begin position="52"/>
        <end position="73"/>
    </location>
</feature>
<accession>A0A024TQW5</accession>
<dbReference type="AlphaFoldDB" id="A0A024TQW5"/>
<dbReference type="GeneID" id="20087872"/>
<evidence type="ECO:0000313" key="2">
    <source>
        <dbReference type="EMBL" id="ETV95752.1"/>
    </source>
</evidence>
<proteinExistence type="predicted"/>
<evidence type="ECO:0008006" key="3">
    <source>
        <dbReference type="Google" id="ProtNLM"/>
    </source>
</evidence>
<reference evidence="2" key="1">
    <citation type="submission" date="2013-12" db="EMBL/GenBank/DDBJ databases">
        <title>The Genome Sequence of Aphanomyces invadans NJM9701.</title>
        <authorList>
            <consortium name="The Broad Institute Genomics Platform"/>
            <person name="Russ C."/>
            <person name="Tyler B."/>
            <person name="van West P."/>
            <person name="Dieguez-Uribeondo J."/>
            <person name="Young S.K."/>
            <person name="Zeng Q."/>
            <person name="Gargeya S."/>
            <person name="Fitzgerald M."/>
            <person name="Abouelleil A."/>
            <person name="Alvarado L."/>
            <person name="Chapman S.B."/>
            <person name="Gainer-Dewar J."/>
            <person name="Goldberg J."/>
            <person name="Griggs A."/>
            <person name="Gujja S."/>
            <person name="Hansen M."/>
            <person name="Howarth C."/>
            <person name="Imamovic A."/>
            <person name="Ireland A."/>
            <person name="Larimer J."/>
            <person name="McCowan C."/>
            <person name="Murphy C."/>
            <person name="Pearson M."/>
            <person name="Poon T.W."/>
            <person name="Priest M."/>
            <person name="Roberts A."/>
            <person name="Saif S."/>
            <person name="Shea T."/>
            <person name="Sykes S."/>
            <person name="Wortman J."/>
            <person name="Nusbaum C."/>
            <person name="Birren B."/>
        </authorList>
    </citation>
    <scope>NUCLEOTIDE SEQUENCE [LARGE SCALE GENOMIC DNA]</scope>
    <source>
        <strain evidence="2">NJM9701</strain>
    </source>
</reference>
<keyword evidence="1" id="KW-0812">Transmembrane</keyword>
<dbReference type="RefSeq" id="XP_008875505.1">
    <property type="nucleotide sequence ID" value="XM_008877283.1"/>
</dbReference>
<keyword evidence="1" id="KW-1133">Transmembrane helix</keyword>
<feature type="transmembrane region" description="Helical" evidence="1">
    <location>
        <begin position="80"/>
        <end position="98"/>
    </location>
</feature>
<protein>
    <recommendedName>
        <fullName evidence="3">Transmembrane protein</fullName>
    </recommendedName>
</protein>